<proteinExistence type="predicted"/>
<dbReference type="RefSeq" id="XP_024721142.1">
    <property type="nucleotide sequence ID" value="XM_024864062.1"/>
</dbReference>
<evidence type="ECO:0000313" key="3">
    <source>
        <dbReference type="Proteomes" id="UP000241818"/>
    </source>
</evidence>
<dbReference type="GeneID" id="36572143"/>
<evidence type="ECO:0000313" key="2">
    <source>
        <dbReference type="EMBL" id="PSS18790.1"/>
    </source>
</evidence>
<dbReference type="Proteomes" id="UP000241818">
    <property type="component" value="Unassembled WGS sequence"/>
</dbReference>
<keyword evidence="3" id="KW-1185">Reference proteome</keyword>
<dbReference type="InParanoid" id="A0A2T3B2K1"/>
<sequence length="72" mass="7477">MSGNLANKAEEEIHKMASKTGMEPDKKKEEGGKGGGPVEKGTEKAKEAGDKAKEMGEKAKEGAKKGGSKSDD</sequence>
<reference evidence="2 3" key="1">
    <citation type="journal article" date="2018" name="New Phytol.">
        <title>Comparative genomics and transcriptomics depict ericoid mycorrhizal fungi as versatile saprotrophs and plant mutualists.</title>
        <authorList>
            <person name="Martino E."/>
            <person name="Morin E."/>
            <person name="Grelet G.A."/>
            <person name="Kuo A."/>
            <person name="Kohler A."/>
            <person name="Daghino S."/>
            <person name="Barry K.W."/>
            <person name="Cichocki N."/>
            <person name="Clum A."/>
            <person name="Dockter R.B."/>
            <person name="Hainaut M."/>
            <person name="Kuo R.C."/>
            <person name="LaButti K."/>
            <person name="Lindahl B.D."/>
            <person name="Lindquist E.A."/>
            <person name="Lipzen A."/>
            <person name="Khouja H.R."/>
            <person name="Magnuson J."/>
            <person name="Murat C."/>
            <person name="Ohm R.A."/>
            <person name="Singer S.W."/>
            <person name="Spatafora J.W."/>
            <person name="Wang M."/>
            <person name="Veneault-Fourrey C."/>
            <person name="Henrissat B."/>
            <person name="Grigoriev I.V."/>
            <person name="Martin F.M."/>
            <person name="Perotto S."/>
        </authorList>
    </citation>
    <scope>NUCLEOTIDE SEQUENCE [LARGE SCALE GENOMIC DNA]</scope>
    <source>
        <strain evidence="2 3">ATCC 22711</strain>
    </source>
</reference>
<feature type="compositionally biased region" description="Basic and acidic residues" evidence="1">
    <location>
        <begin position="40"/>
        <end position="72"/>
    </location>
</feature>
<protein>
    <submittedName>
        <fullName evidence="2">Uncharacterized protein</fullName>
    </submittedName>
</protein>
<dbReference type="AlphaFoldDB" id="A0A2T3B2K1"/>
<accession>A0A2T3B2K1</accession>
<name>A0A2T3B2K1_AMORE</name>
<dbReference type="EMBL" id="KZ679011">
    <property type="protein sequence ID" value="PSS18790.1"/>
    <property type="molecule type" value="Genomic_DNA"/>
</dbReference>
<feature type="compositionally biased region" description="Basic and acidic residues" evidence="1">
    <location>
        <begin position="22"/>
        <end position="32"/>
    </location>
</feature>
<gene>
    <name evidence="2" type="ORF">M430DRAFT_19385</name>
</gene>
<feature type="region of interest" description="Disordered" evidence="1">
    <location>
        <begin position="1"/>
        <end position="72"/>
    </location>
</feature>
<organism evidence="2 3">
    <name type="scientific">Amorphotheca resinae ATCC 22711</name>
    <dbReference type="NCBI Taxonomy" id="857342"/>
    <lineage>
        <taxon>Eukaryota</taxon>
        <taxon>Fungi</taxon>
        <taxon>Dikarya</taxon>
        <taxon>Ascomycota</taxon>
        <taxon>Pezizomycotina</taxon>
        <taxon>Leotiomycetes</taxon>
        <taxon>Helotiales</taxon>
        <taxon>Amorphothecaceae</taxon>
        <taxon>Amorphotheca</taxon>
    </lineage>
</organism>
<evidence type="ECO:0000256" key="1">
    <source>
        <dbReference type="SAM" id="MobiDB-lite"/>
    </source>
</evidence>